<dbReference type="Proteomes" id="UP000324222">
    <property type="component" value="Unassembled WGS sequence"/>
</dbReference>
<comment type="caution">
    <text evidence="2">The sequence shown here is derived from an EMBL/GenBank/DDBJ whole genome shotgun (WGS) entry which is preliminary data.</text>
</comment>
<evidence type="ECO:0000256" key="1">
    <source>
        <dbReference type="SAM" id="MobiDB-lite"/>
    </source>
</evidence>
<reference evidence="2 3" key="1">
    <citation type="submission" date="2019-05" db="EMBL/GenBank/DDBJ databases">
        <title>Another draft genome of Portunus trituberculatus and its Hox gene families provides insights of decapod evolution.</title>
        <authorList>
            <person name="Jeong J.-H."/>
            <person name="Song I."/>
            <person name="Kim S."/>
            <person name="Choi T."/>
            <person name="Kim D."/>
            <person name="Ryu S."/>
            <person name="Kim W."/>
        </authorList>
    </citation>
    <scope>NUCLEOTIDE SEQUENCE [LARGE SCALE GENOMIC DNA]</scope>
    <source>
        <tissue evidence="2">Muscle</tissue>
    </source>
</reference>
<evidence type="ECO:0000313" key="3">
    <source>
        <dbReference type="Proteomes" id="UP000324222"/>
    </source>
</evidence>
<feature type="region of interest" description="Disordered" evidence="1">
    <location>
        <begin position="1"/>
        <end position="24"/>
    </location>
</feature>
<keyword evidence="3" id="KW-1185">Reference proteome</keyword>
<gene>
    <name evidence="2" type="ORF">E2C01_082774</name>
</gene>
<dbReference type="EMBL" id="VSRR010075955">
    <property type="protein sequence ID" value="MPC87894.1"/>
    <property type="molecule type" value="Genomic_DNA"/>
</dbReference>
<protein>
    <submittedName>
        <fullName evidence="2">Uncharacterized protein</fullName>
    </submittedName>
</protein>
<dbReference type="AlphaFoldDB" id="A0A5B7J614"/>
<name>A0A5B7J614_PORTR</name>
<proteinExistence type="predicted"/>
<sequence>MSRVKGPRSFHAAKMSKGSREELGGKCLEHPKCFQTTRASFARKSSNIWTLAQRREVWTGAIWRNNNFTWKRRSSHRKLRG</sequence>
<accession>A0A5B7J614</accession>
<organism evidence="2 3">
    <name type="scientific">Portunus trituberculatus</name>
    <name type="common">Swimming crab</name>
    <name type="synonym">Neptunus trituberculatus</name>
    <dbReference type="NCBI Taxonomy" id="210409"/>
    <lineage>
        <taxon>Eukaryota</taxon>
        <taxon>Metazoa</taxon>
        <taxon>Ecdysozoa</taxon>
        <taxon>Arthropoda</taxon>
        <taxon>Crustacea</taxon>
        <taxon>Multicrustacea</taxon>
        <taxon>Malacostraca</taxon>
        <taxon>Eumalacostraca</taxon>
        <taxon>Eucarida</taxon>
        <taxon>Decapoda</taxon>
        <taxon>Pleocyemata</taxon>
        <taxon>Brachyura</taxon>
        <taxon>Eubrachyura</taxon>
        <taxon>Portunoidea</taxon>
        <taxon>Portunidae</taxon>
        <taxon>Portuninae</taxon>
        <taxon>Portunus</taxon>
    </lineage>
</organism>
<evidence type="ECO:0000313" key="2">
    <source>
        <dbReference type="EMBL" id="MPC87894.1"/>
    </source>
</evidence>